<reference evidence="1 2" key="1">
    <citation type="submission" date="2015-01" db="EMBL/GenBank/DDBJ databases">
        <title>Draft genome sequences of the supercritical CO2 tolerant bacteria Bacillus subterraneus MITOT1 and Bacillus cereus MIT0214.</title>
        <authorList>
            <person name="Peet K.C."/>
            <person name="Thompson J.R."/>
        </authorList>
    </citation>
    <scope>NUCLEOTIDE SEQUENCE [LARGE SCALE GENOMIC DNA]</scope>
    <source>
        <strain evidence="1 2">MITOT1</strain>
    </source>
</reference>
<dbReference type="AlphaFoldDB" id="A0A0D6Z7Q0"/>
<keyword evidence="2" id="KW-1185">Reference proteome</keyword>
<dbReference type="RefSeq" id="WP_044396519.1">
    <property type="nucleotide sequence ID" value="NZ_JXIQ01000193.1"/>
</dbReference>
<name>A0A0D6Z7Q0_9BACI</name>
<comment type="caution">
    <text evidence="1">The sequence shown here is derived from an EMBL/GenBank/DDBJ whole genome shotgun (WGS) entry which is preliminary data.</text>
</comment>
<dbReference type="Proteomes" id="UP000032512">
    <property type="component" value="Unassembled WGS sequence"/>
</dbReference>
<evidence type="ECO:0000313" key="2">
    <source>
        <dbReference type="Proteomes" id="UP000032512"/>
    </source>
</evidence>
<accession>A0A0D6Z7Q0</accession>
<gene>
    <name evidence="1" type="ORF">UB32_18295</name>
</gene>
<dbReference type="EMBL" id="JXIQ01000193">
    <property type="protein sequence ID" value="KIY20623.1"/>
    <property type="molecule type" value="Genomic_DNA"/>
</dbReference>
<proteinExistence type="predicted"/>
<sequence length="90" mass="9869">MHIDNFPPVAFPSGVSSTGLWTVLLYYYQNGAIIPEVYVRNTQQTTTLDLVAVRIVTLGTDFVIFEQVTSPGVGLILVMIEDIIAIDLPS</sequence>
<organism evidence="1 2">
    <name type="scientific">Mesobacillus subterraneus</name>
    <dbReference type="NCBI Taxonomy" id="285983"/>
    <lineage>
        <taxon>Bacteria</taxon>
        <taxon>Bacillati</taxon>
        <taxon>Bacillota</taxon>
        <taxon>Bacilli</taxon>
        <taxon>Bacillales</taxon>
        <taxon>Bacillaceae</taxon>
        <taxon>Mesobacillus</taxon>
    </lineage>
</organism>
<dbReference type="PATRIC" id="fig|285983.3.peg.3147"/>
<protein>
    <submittedName>
        <fullName evidence="1">Uncharacterized protein</fullName>
    </submittedName>
</protein>
<evidence type="ECO:0000313" key="1">
    <source>
        <dbReference type="EMBL" id="KIY20623.1"/>
    </source>
</evidence>